<reference evidence="1" key="2">
    <citation type="submission" date="2023-06" db="EMBL/GenBank/DDBJ databases">
        <authorList>
            <person name="Ma L."/>
            <person name="Liu K.-W."/>
            <person name="Li Z."/>
            <person name="Hsiao Y.-Y."/>
            <person name="Qi Y."/>
            <person name="Fu T."/>
            <person name="Tang G."/>
            <person name="Zhang D."/>
            <person name="Sun W.-H."/>
            <person name="Liu D.-K."/>
            <person name="Li Y."/>
            <person name="Chen G.-Z."/>
            <person name="Liu X.-D."/>
            <person name="Liao X.-Y."/>
            <person name="Jiang Y.-T."/>
            <person name="Yu X."/>
            <person name="Hao Y."/>
            <person name="Huang J."/>
            <person name="Zhao X.-W."/>
            <person name="Ke S."/>
            <person name="Chen Y.-Y."/>
            <person name="Wu W.-L."/>
            <person name="Hsu J.-L."/>
            <person name="Lin Y.-F."/>
            <person name="Huang M.-D."/>
            <person name="Li C.-Y."/>
            <person name="Huang L."/>
            <person name="Wang Z.-W."/>
            <person name="Zhao X."/>
            <person name="Zhong W.-Y."/>
            <person name="Peng D.-H."/>
            <person name="Ahmad S."/>
            <person name="Lan S."/>
            <person name="Zhang J.-S."/>
            <person name="Tsai W.-C."/>
            <person name="Van De Peer Y."/>
            <person name="Liu Z.-J."/>
        </authorList>
    </citation>
    <scope>NUCLEOTIDE SEQUENCE</scope>
    <source>
        <strain evidence="1">CP</strain>
        <tissue evidence="1">Leaves</tissue>
    </source>
</reference>
<evidence type="ECO:0000313" key="1">
    <source>
        <dbReference type="EMBL" id="KAK1283719.1"/>
    </source>
</evidence>
<dbReference type="Proteomes" id="UP001180020">
    <property type="component" value="Unassembled WGS sequence"/>
</dbReference>
<keyword evidence="2" id="KW-1185">Reference proteome</keyword>
<proteinExistence type="predicted"/>
<dbReference type="AlphaFoldDB" id="A0AAV9C571"/>
<keyword evidence="1" id="KW-0808">Transferase</keyword>
<comment type="caution">
    <text evidence="1">The sequence shown here is derived from an EMBL/GenBank/DDBJ whole genome shotgun (WGS) entry which is preliminary data.</text>
</comment>
<accession>A0AAV9C571</accession>
<organism evidence="1 2">
    <name type="scientific">Acorus calamus</name>
    <name type="common">Sweet flag</name>
    <dbReference type="NCBI Taxonomy" id="4465"/>
    <lineage>
        <taxon>Eukaryota</taxon>
        <taxon>Viridiplantae</taxon>
        <taxon>Streptophyta</taxon>
        <taxon>Embryophyta</taxon>
        <taxon>Tracheophyta</taxon>
        <taxon>Spermatophyta</taxon>
        <taxon>Magnoliopsida</taxon>
        <taxon>Liliopsida</taxon>
        <taxon>Acoraceae</taxon>
        <taxon>Acorus</taxon>
    </lineage>
</organism>
<protein>
    <submittedName>
        <fullName evidence="1">Serine/threonine-protein kinase</fullName>
    </submittedName>
</protein>
<keyword evidence="1" id="KW-0418">Kinase</keyword>
<dbReference type="EMBL" id="JAUJYO010000021">
    <property type="protein sequence ID" value="KAK1283719.1"/>
    <property type="molecule type" value="Genomic_DNA"/>
</dbReference>
<gene>
    <name evidence="1" type="ORF">QJS10_CPB21g00113</name>
</gene>
<name>A0AAV9C571_ACOCL</name>
<reference evidence="1" key="1">
    <citation type="journal article" date="2023" name="Nat. Commun.">
        <title>Diploid and tetraploid genomes of Acorus and the evolution of monocots.</title>
        <authorList>
            <person name="Ma L."/>
            <person name="Liu K.W."/>
            <person name="Li Z."/>
            <person name="Hsiao Y.Y."/>
            <person name="Qi Y."/>
            <person name="Fu T."/>
            <person name="Tang G.D."/>
            <person name="Zhang D."/>
            <person name="Sun W.H."/>
            <person name="Liu D.K."/>
            <person name="Li Y."/>
            <person name="Chen G.Z."/>
            <person name="Liu X.D."/>
            <person name="Liao X.Y."/>
            <person name="Jiang Y.T."/>
            <person name="Yu X."/>
            <person name="Hao Y."/>
            <person name="Huang J."/>
            <person name="Zhao X.W."/>
            <person name="Ke S."/>
            <person name="Chen Y.Y."/>
            <person name="Wu W.L."/>
            <person name="Hsu J.L."/>
            <person name="Lin Y.F."/>
            <person name="Huang M.D."/>
            <person name="Li C.Y."/>
            <person name="Huang L."/>
            <person name="Wang Z.W."/>
            <person name="Zhao X."/>
            <person name="Zhong W.Y."/>
            <person name="Peng D.H."/>
            <person name="Ahmad S."/>
            <person name="Lan S."/>
            <person name="Zhang J.S."/>
            <person name="Tsai W.C."/>
            <person name="Van de Peer Y."/>
            <person name="Liu Z.J."/>
        </authorList>
    </citation>
    <scope>NUCLEOTIDE SEQUENCE</scope>
    <source>
        <strain evidence="1">CP</strain>
    </source>
</reference>
<evidence type="ECO:0000313" key="2">
    <source>
        <dbReference type="Proteomes" id="UP001180020"/>
    </source>
</evidence>
<sequence length="131" mass="14613">MMNFRQECLLGKGGFGRVYKGCLENNGQDNIHHPLKTSKKTQPQTGRLALLGSDREDLKSEGFDQNGRWDACRASLVSSIVRSASDSKRFLPSDYMEVLSRAGKPVGFSSKKELYFRLCRPILIDGGTKVL</sequence>
<dbReference type="Gene3D" id="3.30.200.20">
    <property type="entry name" value="Phosphorylase Kinase, domain 1"/>
    <property type="match status" value="1"/>
</dbReference>
<dbReference type="GO" id="GO:0016301">
    <property type="term" value="F:kinase activity"/>
    <property type="evidence" value="ECO:0007669"/>
    <property type="project" value="UniProtKB-KW"/>
</dbReference>